<dbReference type="HOGENOM" id="CLU_3125645_0_0_1"/>
<dbReference type="OrthoDB" id="2707223at2759"/>
<protein>
    <submittedName>
        <fullName evidence="1">Uncharacterized protein</fullName>
    </submittedName>
</protein>
<reference evidence="2" key="2">
    <citation type="submission" date="2015-01" db="EMBL/GenBank/DDBJ databases">
        <title>Evolutionary Origins and Diversification of the Mycorrhizal Mutualists.</title>
        <authorList>
            <consortium name="DOE Joint Genome Institute"/>
            <consortium name="Mycorrhizal Genomics Consortium"/>
            <person name="Kohler A."/>
            <person name="Kuo A."/>
            <person name="Nagy L.G."/>
            <person name="Floudas D."/>
            <person name="Copeland A."/>
            <person name="Barry K.W."/>
            <person name="Cichocki N."/>
            <person name="Veneault-Fourrey C."/>
            <person name="LaButti K."/>
            <person name="Lindquist E.A."/>
            <person name="Lipzen A."/>
            <person name="Lundell T."/>
            <person name="Morin E."/>
            <person name="Murat C."/>
            <person name="Riley R."/>
            <person name="Ohm R."/>
            <person name="Sun H."/>
            <person name="Tunlid A."/>
            <person name="Henrissat B."/>
            <person name="Grigoriev I.V."/>
            <person name="Hibbett D.S."/>
            <person name="Martin F."/>
        </authorList>
    </citation>
    <scope>NUCLEOTIDE SEQUENCE [LARGE SCALE GENOMIC DNA]</scope>
    <source>
        <strain evidence="2">Marx 270</strain>
    </source>
</reference>
<sequence length="50" mass="5525">MHLTDTICQYMTARLHEEIVDGPCALPAISIPMQIACEADHILAVIIQAY</sequence>
<dbReference type="InParanoid" id="A0A0C3N494"/>
<keyword evidence="2" id="KW-1185">Reference proteome</keyword>
<gene>
    <name evidence="1" type="ORF">M404DRAFT_164807</name>
</gene>
<name>A0A0C3N494_PISTI</name>
<evidence type="ECO:0000313" key="2">
    <source>
        <dbReference type="Proteomes" id="UP000054217"/>
    </source>
</evidence>
<proteinExistence type="predicted"/>
<reference evidence="1 2" key="1">
    <citation type="submission" date="2014-04" db="EMBL/GenBank/DDBJ databases">
        <authorList>
            <consortium name="DOE Joint Genome Institute"/>
            <person name="Kuo A."/>
            <person name="Kohler A."/>
            <person name="Costa M.D."/>
            <person name="Nagy L.G."/>
            <person name="Floudas D."/>
            <person name="Copeland A."/>
            <person name="Barry K.W."/>
            <person name="Cichocki N."/>
            <person name="Veneault-Fourrey C."/>
            <person name="LaButti K."/>
            <person name="Lindquist E.A."/>
            <person name="Lipzen A."/>
            <person name="Lundell T."/>
            <person name="Morin E."/>
            <person name="Murat C."/>
            <person name="Sun H."/>
            <person name="Tunlid A."/>
            <person name="Henrissat B."/>
            <person name="Grigoriev I.V."/>
            <person name="Hibbett D.S."/>
            <person name="Martin F."/>
            <person name="Nordberg H.P."/>
            <person name="Cantor M.N."/>
            <person name="Hua S.X."/>
        </authorList>
    </citation>
    <scope>NUCLEOTIDE SEQUENCE [LARGE SCALE GENOMIC DNA]</scope>
    <source>
        <strain evidence="1 2">Marx 270</strain>
    </source>
</reference>
<dbReference type="Proteomes" id="UP000054217">
    <property type="component" value="Unassembled WGS sequence"/>
</dbReference>
<dbReference type="AlphaFoldDB" id="A0A0C3N494"/>
<evidence type="ECO:0000313" key="1">
    <source>
        <dbReference type="EMBL" id="KIN95839.1"/>
    </source>
</evidence>
<accession>A0A0C3N494</accession>
<dbReference type="EMBL" id="KN832059">
    <property type="protein sequence ID" value="KIN95839.1"/>
    <property type="molecule type" value="Genomic_DNA"/>
</dbReference>
<organism evidence="1 2">
    <name type="scientific">Pisolithus tinctorius Marx 270</name>
    <dbReference type="NCBI Taxonomy" id="870435"/>
    <lineage>
        <taxon>Eukaryota</taxon>
        <taxon>Fungi</taxon>
        <taxon>Dikarya</taxon>
        <taxon>Basidiomycota</taxon>
        <taxon>Agaricomycotina</taxon>
        <taxon>Agaricomycetes</taxon>
        <taxon>Agaricomycetidae</taxon>
        <taxon>Boletales</taxon>
        <taxon>Sclerodermatineae</taxon>
        <taxon>Pisolithaceae</taxon>
        <taxon>Pisolithus</taxon>
    </lineage>
</organism>